<name>E8LUG0_9VIBR</name>
<dbReference type="Gene3D" id="3.10.20.30">
    <property type="match status" value="1"/>
</dbReference>
<proteinExistence type="predicted"/>
<dbReference type="InterPro" id="IPR010035">
    <property type="entry name" value="Thi_S"/>
</dbReference>
<accession>E8LUG0</accession>
<dbReference type="EMBL" id="AEVS01000063">
    <property type="protein sequence ID" value="EGA65703.1"/>
    <property type="molecule type" value="Genomic_DNA"/>
</dbReference>
<reference evidence="1 2" key="1">
    <citation type="journal article" date="2012" name="Int. J. Syst. Evol. Microbiol.">
        <title>Vibrio caribbeanicus sp. nov., isolated from the marine sponge Scleritoderma cyanea.</title>
        <authorList>
            <person name="Hoffmann M."/>
            <person name="Monday S.R."/>
            <person name="Allard M.W."/>
            <person name="Strain E.A."/>
            <person name="Whittaker P."/>
            <person name="Naum M."/>
            <person name="McCarthy P.J."/>
            <person name="Lopez J.V."/>
            <person name="Fischer M."/>
            <person name="Brown E.W."/>
        </authorList>
    </citation>
    <scope>NUCLEOTIDE SEQUENCE [LARGE SCALE GENOMIC DNA]</scope>
    <source>
        <strain evidence="1 2">LMG 20546</strain>
    </source>
</reference>
<organism evidence="1 2">
    <name type="scientific">Vibrio brasiliensis LMG 20546</name>
    <dbReference type="NCBI Taxonomy" id="945543"/>
    <lineage>
        <taxon>Bacteria</taxon>
        <taxon>Pseudomonadati</taxon>
        <taxon>Pseudomonadota</taxon>
        <taxon>Gammaproteobacteria</taxon>
        <taxon>Vibrionales</taxon>
        <taxon>Vibrionaceae</taxon>
        <taxon>Vibrio</taxon>
        <taxon>Vibrio oreintalis group</taxon>
    </lineage>
</organism>
<dbReference type="CDD" id="cd00565">
    <property type="entry name" value="Ubl_ThiS"/>
    <property type="match status" value="1"/>
</dbReference>
<dbReference type="AlphaFoldDB" id="E8LUG0"/>
<sequence length="87" mass="9301">MNSSLQTSESQCSDVHSSSKKIVIAINDAPQQVPLGSNLQSIIDQFSLADTGYVFAINNQVVPRSEWNSTMLIEGDSISLFQAIAGG</sequence>
<dbReference type="SUPFAM" id="SSF54285">
    <property type="entry name" value="MoaD/ThiS"/>
    <property type="match status" value="1"/>
</dbReference>
<gene>
    <name evidence="1" type="ORF">VIBR0546_10649</name>
</gene>
<comment type="caution">
    <text evidence="1">The sequence shown here is derived from an EMBL/GenBank/DDBJ whole genome shotgun (WGS) entry which is preliminary data.</text>
</comment>
<dbReference type="STRING" id="945543.VIBR0546_10649"/>
<protein>
    <submittedName>
        <fullName evidence="1">Sulfur carrier protein ThiS</fullName>
    </submittedName>
</protein>
<dbReference type="Proteomes" id="UP000004371">
    <property type="component" value="Unassembled WGS sequence"/>
</dbReference>
<dbReference type="InterPro" id="IPR016155">
    <property type="entry name" value="Mopterin_synth/thiamin_S_b"/>
</dbReference>
<keyword evidence="2" id="KW-1185">Reference proteome</keyword>
<dbReference type="InterPro" id="IPR003749">
    <property type="entry name" value="ThiS/MoaD-like"/>
</dbReference>
<dbReference type="NCBIfam" id="TIGR01683">
    <property type="entry name" value="thiS"/>
    <property type="match status" value="1"/>
</dbReference>
<dbReference type="InterPro" id="IPR012675">
    <property type="entry name" value="Beta-grasp_dom_sf"/>
</dbReference>
<dbReference type="PANTHER" id="PTHR34472">
    <property type="entry name" value="SULFUR CARRIER PROTEIN THIS"/>
    <property type="match status" value="1"/>
</dbReference>
<evidence type="ECO:0000313" key="1">
    <source>
        <dbReference type="EMBL" id="EGA65703.1"/>
    </source>
</evidence>
<dbReference type="RefSeq" id="WP_006879470.1">
    <property type="nucleotide sequence ID" value="NZ_AEVS01000063.1"/>
</dbReference>
<dbReference type="eggNOG" id="COG2104">
    <property type="taxonomic scope" value="Bacteria"/>
</dbReference>
<evidence type="ECO:0000313" key="2">
    <source>
        <dbReference type="Proteomes" id="UP000004371"/>
    </source>
</evidence>
<dbReference type="Pfam" id="PF02597">
    <property type="entry name" value="ThiS"/>
    <property type="match status" value="1"/>
</dbReference>
<dbReference type="OrthoDB" id="6388078at2"/>
<dbReference type="PANTHER" id="PTHR34472:SF1">
    <property type="entry name" value="SULFUR CARRIER PROTEIN THIS"/>
    <property type="match status" value="1"/>
</dbReference>